<dbReference type="PANTHER" id="PTHR42852">
    <property type="entry name" value="THIOL:DISULFIDE INTERCHANGE PROTEIN DSBE"/>
    <property type="match status" value="1"/>
</dbReference>
<dbReference type="GO" id="GO:0016491">
    <property type="term" value="F:oxidoreductase activity"/>
    <property type="evidence" value="ECO:0007669"/>
    <property type="project" value="InterPro"/>
</dbReference>
<name>A0A4V2PXS4_9SPHI</name>
<dbReference type="EMBL" id="SMGO01000002">
    <property type="protein sequence ID" value="TCK83231.1"/>
    <property type="molecule type" value="Genomic_DNA"/>
</dbReference>
<dbReference type="InterPro" id="IPR050553">
    <property type="entry name" value="Thioredoxin_ResA/DsbE_sf"/>
</dbReference>
<accession>A0A4V2PXS4</accession>
<proteinExistence type="predicted"/>
<keyword evidence="3" id="KW-1185">Reference proteome</keyword>
<evidence type="ECO:0000259" key="1">
    <source>
        <dbReference type="PROSITE" id="PS51352"/>
    </source>
</evidence>
<dbReference type="InterPro" id="IPR036249">
    <property type="entry name" value="Thioredoxin-like_sf"/>
</dbReference>
<dbReference type="GO" id="GO:0016853">
    <property type="term" value="F:isomerase activity"/>
    <property type="evidence" value="ECO:0007669"/>
    <property type="project" value="UniProtKB-KW"/>
</dbReference>
<dbReference type="PROSITE" id="PS51352">
    <property type="entry name" value="THIOREDOXIN_2"/>
    <property type="match status" value="1"/>
</dbReference>
<comment type="caution">
    <text evidence="2">The sequence shown here is derived from an EMBL/GenBank/DDBJ whole genome shotgun (WGS) entry which is preliminary data.</text>
</comment>
<dbReference type="PANTHER" id="PTHR42852:SF13">
    <property type="entry name" value="PROTEIN DIPZ"/>
    <property type="match status" value="1"/>
</dbReference>
<dbReference type="InterPro" id="IPR013740">
    <property type="entry name" value="Redoxin"/>
</dbReference>
<evidence type="ECO:0000313" key="3">
    <source>
        <dbReference type="Proteomes" id="UP000294616"/>
    </source>
</evidence>
<dbReference type="AlphaFoldDB" id="A0A4V2PXS4"/>
<feature type="domain" description="Thioredoxin" evidence="1">
    <location>
        <begin position="245"/>
        <end position="402"/>
    </location>
</feature>
<reference evidence="2 3" key="1">
    <citation type="submission" date="2019-03" db="EMBL/GenBank/DDBJ databases">
        <title>Genomic Encyclopedia of Archaeal and Bacterial Type Strains, Phase II (KMG-II): from individual species to whole genera.</title>
        <authorList>
            <person name="Goeker M."/>
        </authorList>
    </citation>
    <scope>NUCLEOTIDE SEQUENCE [LARGE SCALE GENOMIC DNA]</scope>
    <source>
        <strain evidence="2 3">DSM 22554</strain>
    </source>
</reference>
<organism evidence="2 3">
    <name type="scientific">Albibacterium bauzanense</name>
    <dbReference type="NCBI Taxonomy" id="653929"/>
    <lineage>
        <taxon>Bacteria</taxon>
        <taxon>Pseudomonadati</taxon>
        <taxon>Bacteroidota</taxon>
        <taxon>Sphingobacteriia</taxon>
        <taxon>Sphingobacteriales</taxon>
        <taxon>Sphingobacteriaceae</taxon>
        <taxon>Albibacterium</taxon>
    </lineage>
</organism>
<dbReference type="InterPro" id="IPR013766">
    <property type="entry name" value="Thioredoxin_domain"/>
</dbReference>
<sequence length="412" mass="46360">MKKFLYSLLIFSIIYMIGCSPAKVELENGIWRGVFRTDSAIEIPFNFEVYDSAGTKQIAFLNAKERLNISEVSLVGDSVIIKTPLYETEIRALLSADGMSGTWTRHFPDKIQHMPFEAKPNVAWRFIKNPRAAKENITDKWSVLFRSDNGTDTTAAIGEFIQDGNKVSGTFLTDYGDYRFLQGEIDGDILSLSAYAGSSPSLFVATVSKEGIIGDMYSGPNNHTDWEAKRDENAMLADAYHITRLKVDSNTVAFKFEDTEGKMVSLKDERYKGKVVIIQFLGSWCPNCMDETAYLSSFYKKYKDKGVEVIGLAYERYAEPERAKKAVVNLINRFQVSYPVLLTGYTNKTEDVLKSIPALENFNAFPTTIIIDRKGDVRTIHSGFTGPATGQAYVDYTNKFETTINELLNEKI</sequence>
<dbReference type="Pfam" id="PF08534">
    <property type="entry name" value="Redoxin"/>
    <property type="match status" value="1"/>
</dbReference>
<dbReference type="CDD" id="cd02966">
    <property type="entry name" value="TlpA_like_family"/>
    <property type="match status" value="1"/>
</dbReference>
<dbReference type="Proteomes" id="UP000294616">
    <property type="component" value="Unassembled WGS sequence"/>
</dbReference>
<dbReference type="OrthoDB" id="616241at2"/>
<dbReference type="SUPFAM" id="SSF52833">
    <property type="entry name" value="Thioredoxin-like"/>
    <property type="match status" value="1"/>
</dbReference>
<dbReference type="Gene3D" id="3.40.30.10">
    <property type="entry name" value="Glutaredoxin"/>
    <property type="match status" value="1"/>
</dbReference>
<keyword evidence="2" id="KW-0413">Isomerase</keyword>
<evidence type="ECO:0000313" key="2">
    <source>
        <dbReference type="EMBL" id="TCK83231.1"/>
    </source>
</evidence>
<gene>
    <name evidence="2" type="ORF">C8N28_1821</name>
</gene>
<protein>
    <submittedName>
        <fullName evidence="2">Thiol-disulfide isomerase/thioredoxin</fullName>
    </submittedName>
</protein>
<dbReference type="RefSeq" id="WP_132224034.1">
    <property type="nucleotide sequence ID" value="NZ_SMGO01000002.1"/>
</dbReference>